<keyword evidence="3" id="KW-1185">Reference proteome</keyword>
<dbReference type="Pfam" id="PF01425">
    <property type="entry name" value="Amidase"/>
    <property type="match status" value="1"/>
</dbReference>
<accession>A0ABU0H4K7</accession>
<dbReference type="InterPro" id="IPR036928">
    <property type="entry name" value="AS_sf"/>
</dbReference>
<dbReference type="Gene3D" id="3.90.1300.10">
    <property type="entry name" value="Amidase signature (AS) domain"/>
    <property type="match status" value="1"/>
</dbReference>
<evidence type="ECO:0000313" key="3">
    <source>
        <dbReference type="Proteomes" id="UP001241603"/>
    </source>
</evidence>
<proteinExistence type="predicted"/>
<gene>
    <name evidence="2" type="ORF">QO014_001347</name>
</gene>
<dbReference type="PANTHER" id="PTHR11895:SF67">
    <property type="entry name" value="AMIDASE DOMAIN-CONTAINING PROTEIN"/>
    <property type="match status" value="1"/>
</dbReference>
<dbReference type="EMBL" id="JAUSVO010000002">
    <property type="protein sequence ID" value="MDQ0436962.1"/>
    <property type="molecule type" value="Genomic_DNA"/>
</dbReference>
<evidence type="ECO:0000313" key="2">
    <source>
        <dbReference type="EMBL" id="MDQ0436962.1"/>
    </source>
</evidence>
<protein>
    <submittedName>
        <fullName evidence="2">Asp-tRNA(Asn)/Glu-tRNA(Gln) amidotransferase A subunit family amidase</fullName>
    </submittedName>
</protein>
<comment type="caution">
    <text evidence="2">The sequence shown here is derived from an EMBL/GenBank/DDBJ whole genome shotgun (WGS) entry which is preliminary data.</text>
</comment>
<dbReference type="InterPro" id="IPR023631">
    <property type="entry name" value="Amidase_dom"/>
</dbReference>
<reference evidence="2 3" key="1">
    <citation type="submission" date="2023-07" db="EMBL/GenBank/DDBJ databases">
        <title>Genomic Encyclopedia of Type Strains, Phase IV (KMG-IV): sequencing the most valuable type-strain genomes for metagenomic binning, comparative biology and taxonomic classification.</title>
        <authorList>
            <person name="Goeker M."/>
        </authorList>
    </citation>
    <scope>NUCLEOTIDE SEQUENCE [LARGE SCALE GENOMIC DNA]</scope>
    <source>
        <strain evidence="2 3">B6-8</strain>
    </source>
</reference>
<sequence>MAKELIDVARMPTTGGSSLFGSVPALEDAPIVRDLQAAGAVVVGKSNMHELAVGSAKNPWFGQVVNPLSPAHGTGGTSSGSVAAVAAGFVDFALGTDSGGSNRSTAAATGLYGFKPTNGLLSVEGVRPVSPTLDTVGILSRSGSTLARVFAALVGRPPSEGVALAGRVFARPIGLHGPVDASVERALECAAETIRAGGGEIVEVTFSDAAALSQAGREILRYEFHRQYRGAIAAAPERVGQDVHAFLAIAAQVSAAQYDDALARIGEHRQLWHRHLEGLDAVLLPSAPGLAPRLEDEHTRVGGQWVPYGPAGAELRMWANTIGLPAVAIPVTRPPGLPASIQLAGRPRADAVLLDLATALGRAVGG</sequence>
<dbReference type="Proteomes" id="UP001241603">
    <property type="component" value="Unassembled WGS sequence"/>
</dbReference>
<name>A0ABU0H4K7_9HYPH</name>
<dbReference type="InterPro" id="IPR000120">
    <property type="entry name" value="Amidase"/>
</dbReference>
<evidence type="ECO:0000259" key="1">
    <source>
        <dbReference type="Pfam" id="PF01425"/>
    </source>
</evidence>
<dbReference type="PANTHER" id="PTHR11895">
    <property type="entry name" value="TRANSAMIDASE"/>
    <property type="match status" value="1"/>
</dbReference>
<dbReference type="SUPFAM" id="SSF75304">
    <property type="entry name" value="Amidase signature (AS) enzymes"/>
    <property type="match status" value="1"/>
</dbReference>
<organism evidence="2 3">
    <name type="scientific">Kaistia dalseonensis</name>
    <dbReference type="NCBI Taxonomy" id="410840"/>
    <lineage>
        <taxon>Bacteria</taxon>
        <taxon>Pseudomonadati</taxon>
        <taxon>Pseudomonadota</taxon>
        <taxon>Alphaproteobacteria</taxon>
        <taxon>Hyphomicrobiales</taxon>
        <taxon>Kaistiaceae</taxon>
        <taxon>Kaistia</taxon>
    </lineage>
</organism>
<feature type="domain" description="Amidase" evidence="1">
    <location>
        <begin position="3"/>
        <end position="354"/>
    </location>
</feature>